<proteinExistence type="predicted"/>
<organism evidence="1 2">
    <name type="scientific">Botryotinia convoluta</name>
    <dbReference type="NCBI Taxonomy" id="54673"/>
    <lineage>
        <taxon>Eukaryota</taxon>
        <taxon>Fungi</taxon>
        <taxon>Dikarya</taxon>
        <taxon>Ascomycota</taxon>
        <taxon>Pezizomycotina</taxon>
        <taxon>Leotiomycetes</taxon>
        <taxon>Helotiales</taxon>
        <taxon>Sclerotiniaceae</taxon>
        <taxon>Botryotinia</taxon>
    </lineage>
</organism>
<comment type="caution">
    <text evidence="1">The sequence shown here is derived from an EMBL/GenBank/DDBJ whole genome shotgun (WGS) entry which is preliminary data.</text>
</comment>
<name>A0A4Z1HPK9_9HELO</name>
<sequence>MSAEEVTTPSCQATETFHNHCGHTITTFTHHSDLCVWNQNSRPSTPSSAISNASSQLQRSASSALKGMGQTLGKLARRLTLRSSQPQEAQITSHEFTFTARISCPQVLFQPLYQSYPCPPCAKALGMGPGDLNKIFAGSEEERWQQRKNMLKAKADDWAAKMGEWDRGVRVPKKDGDS</sequence>
<dbReference type="OrthoDB" id="3500541at2759"/>
<dbReference type="AlphaFoldDB" id="A0A4Z1HPK9"/>
<keyword evidence="2" id="KW-1185">Reference proteome</keyword>
<dbReference type="EMBL" id="PQXN01000215">
    <property type="protein sequence ID" value="TGO49232.1"/>
    <property type="molecule type" value="Genomic_DNA"/>
</dbReference>
<reference evidence="1 2" key="1">
    <citation type="submission" date="2017-12" db="EMBL/GenBank/DDBJ databases">
        <title>Comparative genomics of Botrytis spp.</title>
        <authorList>
            <person name="Valero-Jimenez C.A."/>
            <person name="Tapia P."/>
            <person name="Veloso J."/>
            <person name="Silva-Moreno E."/>
            <person name="Staats M."/>
            <person name="Valdes J.H."/>
            <person name="Van Kan J.A.L."/>
        </authorList>
    </citation>
    <scope>NUCLEOTIDE SEQUENCE [LARGE SCALE GENOMIC DNA]</scope>
    <source>
        <strain evidence="1 2">MUCL11595</strain>
    </source>
</reference>
<accession>A0A4Z1HPK9</accession>
<gene>
    <name evidence="1" type="ORF">BCON_0216g00050</name>
</gene>
<evidence type="ECO:0000313" key="1">
    <source>
        <dbReference type="EMBL" id="TGO49232.1"/>
    </source>
</evidence>
<evidence type="ECO:0000313" key="2">
    <source>
        <dbReference type="Proteomes" id="UP000297527"/>
    </source>
</evidence>
<protein>
    <submittedName>
        <fullName evidence="1">Uncharacterized protein</fullName>
    </submittedName>
</protein>
<dbReference type="Proteomes" id="UP000297527">
    <property type="component" value="Unassembled WGS sequence"/>
</dbReference>